<evidence type="ECO:0000256" key="3">
    <source>
        <dbReference type="ARBA" id="ARBA00022598"/>
    </source>
</evidence>
<evidence type="ECO:0000256" key="5">
    <source>
        <dbReference type="ARBA" id="ARBA00022840"/>
    </source>
</evidence>
<evidence type="ECO:0000256" key="6">
    <source>
        <dbReference type="ARBA" id="ARBA00022917"/>
    </source>
</evidence>
<keyword evidence="6" id="KW-0648">Protein biosynthesis</keyword>
<dbReference type="PROSITE" id="PS00178">
    <property type="entry name" value="AA_TRNA_LIGASE_I"/>
    <property type="match status" value="1"/>
</dbReference>
<gene>
    <name evidence="8" type="ORF">E6H02_07090</name>
</gene>
<evidence type="ECO:0000313" key="8">
    <source>
        <dbReference type="EMBL" id="TMJ11224.1"/>
    </source>
</evidence>
<comment type="caution">
    <text evidence="8">The sequence shown here is derived from an EMBL/GenBank/DDBJ whole genome shotgun (WGS) entry which is preliminary data.</text>
</comment>
<reference evidence="8 9" key="1">
    <citation type="journal article" date="2019" name="Nat. Microbiol.">
        <title>Mediterranean grassland soil C-N compound turnover is dependent on rainfall and depth, and is mediated by genomically divergent microorganisms.</title>
        <authorList>
            <person name="Diamond S."/>
            <person name="Andeer P.F."/>
            <person name="Li Z."/>
            <person name="Crits-Christoph A."/>
            <person name="Burstein D."/>
            <person name="Anantharaman K."/>
            <person name="Lane K.R."/>
            <person name="Thomas B.C."/>
            <person name="Pan C."/>
            <person name="Northen T.R."/>
            <person name="Banfield J.F."/>
        </authorList>
    </citation>
    <scope>NUCLEOTIDE SEQUENCE [LARGE SCALE GENOMIC DNA]</scope>
    <source>
        <strain evidence="8">NP_5</strain>
    </source>
</reference>
<proteinExistence type="inferred from homology"/>
<dbReference type="Proteomes" id="UP000320393">
    <property type="component" value="Unassembled WGS sequence"/>
</dbReference>
<evidence type="ECO:0000313" key="9">
    <source>
        <dbReference type="Proteomes" id="UP000320393"/>
    </source>
</evidence>
<comment type="similarity">
    <text evidence="1">Belongs to the class-I aminoacyl-tRNA synthetase family.</text>
</comment>
<evidence type="ECO:0000256" key="4">
    <source>
        <dbReference type="ARBA" id="ARBA00022741"/>
    </source>
</evidence>
<sequence>MAVSPNQERYDPQSFEERWVAAWEREHAHAAPEHPDPARKRYVLEMFPYPSGDMHMGHVENYSIADAIARQWRMKG</sequence>
<dbReference type="InterPro" id="IPR002302">
    <property type="entry name" value="Leu-tRNA-ligase"/>
</dbReference>
<feature type="non-terminal residue" evidence="8">
    <location>
        <position position="76"/>
    </location>
</feature>
<dbReference type="GO" id="GO:0004823">
    <property type="term" value="F:leucine-tRNA ligase activity"/>
    <property type="evidence" value="ECO:0007669"/>
    <property type="project" value="UniProtKB-EC"/>
</dbReference>
<evidence type="ECO:0000256" key="2">
    <source>
        <dbReference type="ARBA" id="ARBA00013164"/>
    </source>
</evidence>
<dbReference type="GO" id="GO:0006429">
    <property type="term" value="P:leucyl-tRNA aminoacylation"/>
    <property type="evidence" value="ECO:0007669"/>
    <property type="project" value="InterPro"/>
</dbReference>
<dbReference type="InterPro" id="IPR014729">
    <property type="entry name" value="Rossmann-like_a/b/a_fold"/>
</dbReference>
<keyword evidence="3" id="KW-0436">Ligase</keyword>
<name>A0A537LT83_9BACT</name>
<evidence type="ECO:0000256" key="1">
    <source>
        <dbReference type="ARBA" id="ARBA00005594"/>
    </source>
</evidence>
<accession>A0A537LT83</accession>
<dbReference type="EC" id="6.1.1.4" evidence="2"/>
<dbReference type="SUPFAM" id="SSF52374">
    <property type="entry name" value="Nucleotidylyl transferase"/>
    <property type="match status" value="1"/>
</dbReference>
<keyword evidence="7" id="KW-0030">Aminoacyl-tRNA synthetase</keyword>
<dbReference type="EMBL" id="VBAM01000241">
    <property type="protein sequence ID" value="TMJ11224.1"/>
    <property type="molecule type" value="Genomic_DNA"/>
</dbReference>
<dbReference type="PANTHER" id="PTHR43740">
    <property type="entry name" value="LEUCYL-TRNA SYNTHETASE"/>
    <property type="match status" value="1"/>
</dbReference>
<dbReference type="AlphaFoldDB" id="A0A537LT83"/>
<keyword evidence="5" id="KW-0067">ATP-binding</keyword>
<evidence type="ECO:0000256" key="7">
    <source>
        <dbReference type="ARBA" id="ARBA00023146"/>
    </source>
</evidence>
<dbReference type="InterPro" id="IPR001412">
    <property type="entry name" value="aa-tRNA-synth_I_CS"/>
</dbReference>
<protein>
    <recommendedName>
        <fullName evidence="2">leucine--tRNA ligase</fullName>
        <ecNumber evidence="2">6.1.1.4</ecNumber>
    </recommendedName>
</protein>
<organism evidence="8 9">
    <name type="scientific">Candidatus Segetimicrobium genomatis</name>
    <dbReference type="NCBI Taxonomy" id="2569760"/>
    <lineage>
        <taxon>Bacteria</taxon>
        <taxon>Bacillati</taxon>
        <taxon>Candidatus Sysuimicrobiota</taxon>
        <taxon>Candidatus Sysuimicrobiia</taxon>
        <taxon>Candidatus Sysuimicrobiales</taxon>
        <taxon>Candidatus Segetimicrobiaceae</taxon>
        <taxon>Candidatus Segetimicrobium</taxon>
    </lineage>
</organism>
<dbReference type="GO" id="GO:0005524">
    <property type="term" value="F:ATP binding"/>
    <property type="evidence" value="ECO:0007669"/>
    <property type="project" value="UniProtKB-KW"/>
</dbReference>
<dbReference type="Gene3D" id="3.40.50.620">
    <property type="entry name" value="HUPs"/>
    <property type="match status" value="1"/>
</dbReference>
<keyword evidence="4" id="KW-0547">Nucleotide-binding</keyword>
<dbReference type="PANTHER" id="PTHR43740:SF2">
    <property type="entry name" value="LEUCINE--TRNA LIGASE, MITOCHONDRIAL"/>
    <property type="match status" value="1"/>
</dbReference>